<sequence length="274" mass="30217">MGKAGVLVISHGSRSTEWVKLVDGAVADVRLDEPVPVVSSFLEIVEGRLIQDGIDALEAEGVTDLIVVPLFVSKGSTHVDEIRYALGDLPAPSTETDLEPFRVMARVHMCEPLDDDPIVADMVLERLRGLSSRPDRERVLLVGHGSELPEFYARWKRGMGGVADRLREAGGFADVRTALLLPDETRDAMRDWLADDPDGDILVAPLFLSTGYFTEQVIPQRLEGFRYRYDGAALLPHPSVSRWMERTAGEALRRLSGSTVQIDGGMGRWRNGPD</sequence>
<gene>
    <name evidence="3" type="ORF">DLM86_31000</name>
</gene>
<evidence type="ECO:0000256" key="2">
    <source>
        <dbReference type="ARBA" id="ARBA00023239"/>
    </source>
</evidence>
<accession>A0A2V5KNT6</accession>
<dbReference type="InterPro" id="IPR002762">
    <property type="entry name" value="CbiX-like"/>
</dbReference>
<name>A0A2V5KNT6_9BACL</name>
<comment type="caution">
    <text evidence="3">The sequence shown here is derived from an EMBL/GenBank/DDBJ whole genome shotgun (WGS) entry which is preliminary data.</text>
</comment>
<organism evidence="3 4">
    <name type="scientific">Paenibacillus flagellatus</name>
    <dbReference type="NCBI Taxonomy" id="2211139"/>
    <lineage>
        <taxon>Bacteria</taxon>
        <taxon>Bacillati</taxon>
        <taxon>Bacillota</taxon>
        <taxon>Bacilli</taxon>
        <taxon>Bacillales</taxon>
        <taxon>Paenibacillaceae</taxon>
        <taxon>Paenibacillus</taxon>
    </lineage>
</organism>
<keyword evidence="1" id="KW-0479">Metal-binding</keyword>
<dbReference type="GO" id="GO:0016829">
    <property type="term" value="F:lyase activity"/>
    <property type="evidence" value="ECO:0007669"/>
    <property type="project" value="UniProtKB-KW"/>
</dbReference>
<keyword evidence="4" id="KW-1185">Reference proteome</keyword>
<dbReference type="OrthoDB" id="1489951at2"/>
<dbReference type="PANTHER" id="PTHR33542">
    <property type="entry name" value="SIROHYDROCHLORIN FERROCHELATASE, CHLOROPLASTIC"/>
    <property type="match status" value="1"/>
</dbReference>
<dbReference type="Pfam" id="PF01903">
    <property type="entry name" value="CbiX"/>
    <property type="match status" value="2"/>
</dbReference>
<dbReference type="Gene3D" id="3.40.50.1400">
    <property type="match status" value="2"/>
</dbReference>
<dbReference type="CDD" id="cd03416">
    <property type="entry name" value="CbiX_SirB_N"/>
    <property type="match status" value="1"/>
</dbReference>
<keyword evidence="2" id="KW-0456">Lyase</keyword>
<dbReference type="RefSeq" id="WP_110844022.1">
    <property type="nucleotide sequence ID" value="NZ_QJVJ01000023.1"/>
</dbReference>
<dbReference type="Proteomes" id="UP000247476">
    <property type="component" value="Unassembled WGS sequence"/>
</dbReference>
<dbReference type="EMBL" id="QJVJ01000023">
    <property type="protein sequence ID" value="PYI50076.1"/>
    <property type="molecule type" value="Genomic_DNA"/>
</dbReference>
<reference evidence="3 4" key="1">
    <citation type="submission" date="2018-05" db="EMBL/GenBank/DDBJ databases">
        <title>Paenibacillus flagellatus sp. nov., isolated from selenium mineral soil.</title>
        <authorList>
            <person name="Dai X."/>
        </authorList>
    </citation>
    <scope>NUCLEOTIDE SEQUENCE [LARGE SCALE GENOMIC DNA]</scope>
    <source>
        <strain evidence="3 4">DXL2</strain>
    </source>
</reference>
<dbReference type="PANTHER" id="PTHR33542:SF3">
    <property type="entry name" value="SIROHYDROCHLORIN FERROCHELATASE, CHLOROPLASTIC"/>
    <property type="match status" value="1"/>
</dbReference>
<evidence type="ECO:0000313" key="3">
    <source>
        <dbReference type="EMBL" id="PYI50076.1"/>
    </source>
</evidence>
<dbReference type="GO" id="GO:0046872">
    <property type="term" value="F:metal ion binding"/>
    <property type="evidence" value="ECO:0007669"/>
    <property type="project" value="UniProtKB-KW"/>
</dbReference>
<evidence type="ECO:0000313" key="4">
    <source>
        <dbReference type="Proteomes" id="UP000247476"/>
    </source>
</evidence>
<proteinExistence type="predicted"/>
<evidence type="ECO:0000256" key="1">
    <source>
        <dbReference type="ARBA" id="ARBA00022723"/>
    </source>
</evidence>
<dbReference type="InterPro" id="IPR050963">
    <property type="entry name" value="Sirohydro_Cobaltochel/CbiX"/>
</dbReference>
<dbReference type="SUPFAM" id="SSF53800">
    <property type="entry name" value="Chelatase"/>
    <property type="match status" value="1"/>
</dbReference>
<protein>
    <submittedName>
        <fullName evidence="3">Cobalamin biosynthesis protein CbiX</fullName>
    </submittedName>
</protein>
<dbReference type="AlphaFoldDB" id="A0A2V5KNT6"/>